<reference evidence="1" key="2">
    <citation type="submission" date="2014-06" db="EMBL/GenBank/DDBJ databases">
        <title>Draft genome sequence of Eubacterium siraeum (DSM 15702).</title>
        <authorList>
            <person name="Sudarsanam P."/>
            <person name="Ley R."/>
            <person name="Guruge J."/>
            <person name="Turnbaugh P.J."/>
            <person name="Mahowald M."/>
            <person name="Liep D."/>
            <person name="Gordon J."/>
        </authorList>
    </citation>
    <scope>NUCLEOTIDE SEQUENCE</scope>
    <source>
        <strain evidence="1">DSM 15702</strain>
    </source>
</reference>
<reference evidence="1" key="1">
    <citation type="submission" date="2007-10" db="EMBL/GenBank/DDBJ databases">
        <authorList>
            <person name="Fulton L."/>
            <person name="Clifton S."/>
            <person name="Fulton B."/>
            <person name="Xu J."/>
            <person name="Minx P."/>
            <person name="Pepin K.H."/>
            <person name="Johnson M."/>
            <person name="Thiruvilangam P."/>
            <person name="Bhonagiri V."/>
            <person name="Nash W.E."/>
            <person name="Mardis E.R."/>
            <person name="Wilson R.K."/>
        </authorList>
    </citation>
    <scope>NUCLEOTIDE SEQUENCE [LARGE SCALE GENOMIC DNA]</scope>
    <source>
        <strain evidence="1">DSM 15702</strain>
    </source>
</reference>
<dbReference type="Proteomes" id="UP000005326">
    <property type="component" value="Unassembled WGS sequence"/>
</dbReference>
<comment type="caution">
    <text evidence="1">The sequence shown here is derived from an EMBL/GenBank/DDBJ whole genome shotgun (WGS) entry which is preliminary data.</text>
</comment>
<accession>B0MS73</accession>
<dbReference type="EMBL" id="ABCA03000055">
    <property type="protein sequence ID" value="EDR99641.1"/>
    <property type="molecule type" value="Genomic_DNA"/>
</dbReference>
<keyword evidence="2" id="KW-1185">Reference proteome</keyword>
<organism evidence="1 2">
    <name type="scientific">[Eubacterium] siraeum DSM 15702</name>
    <dbReference type="NCBI Taxonomy" id="428128"/>
    <lineage>
        <taxon>Bacteria</taxon>
        <taxon>Bacillati</taxon>
        <taxon>Bacillota</taxon>
        <taxon>Clostridia</taxon>
        <taxon>Eubacteriales</taxon>
        <taxon>Oscillospiraceae</taxon>
        <taxon>Oscillospiraceae incertae sedis</taxon>
    </lineage>
</organism>
<gene>
    <name evidence="1" type="ORF">EUBSIR_02710</name>
</gene>
<evidence type="ECO:0000313" key="2">
    <source>
        <dbReference type="Proteomes" id="UP000005326"/>
    </source>
</evidence>
<proteinExistence type="predicted"/>
<dbReference type="AlphaFoldDB" id="B0MS73"/>
<sequence>MAFDYCFQNYEGVFYHGVDINTYWNDIHSKIEELYPNASFSTGFDVKHDIPTLSSESYNVVIIEYLISYLYSRGSSVVSNLFDDIIEYIVSNKTHGSPMLIIINDVDSINTGRDTFKRLAEKLEDLGYDITVQKFRFKSDAYYSGSTQYPSNQNLFECVWEFQQKYCVPLSCESAQMIIEIE</sequence>
<name>B0MS73_9FIRM</name>
<evidence type="ECO:0000313" key="1">
    <source>
        <dbReference type="EMBL" id="EDR99641.1"/>
    </source>
</evidence>
<protein>
    <submittedName>
        <fullName evidence="1">Uncharacterized protein</fullName>
    </submittedName>
</protein>